<evidence type="ECO:0000313" key="2">
    <source>
        <dbReference type="Proteomes" id="UP000594263"/>
    </source>
</evidence>
<dbReference type="AlphaFoldDB" id="A0A7N0UF28"/>
<dbReference type="Proteomes" id="UP000594263">
    <property type="component" value="Unplaced"/>
</dbReference>
<accession>A0A7N0UF28</accession>
<name>A0A7N0UF28_KALFE</name>
<dbReference type="Gramene" id="Kaladp0061s0139.1.v1.1">
    <property type="protein sequence ID" value="Kaladp0061s0139.1.v1.1"/>
    <property type="gene ID" value="Kaladp0061s0139.v1.1"/>
</dbReference>
<reference evidence="1" key="1">
    <citation type="submission" date="2021-01" db="UniProtKB">
        <authorList>
            <consortium name="EnsemblPlants"/>
        </authorList>
    </citation>
    <scope>IDENTIFICATION</scope>
</reference>
<keyword evidence="2" id="KW-1185">Reference proteome</keyword>
<evidence type="ECO:0000313" key="1">
    <source>
        <dbReference type="EnsemblPlants" id="Kaladp0061s0139.1.v1.1"/>
    </source>
</evidence>
<sequence>MKMEQFDDYTKSKLLHFGVSHTVEKRFVMLLVHSIAKVNKHRRPTRSEMCHKIS</sequence>
<organism evidence="1 2">
    <name type="scientific">Kalanchoe fedtschenkoi</name>
    <name type="common">Lavender scallops</name>
    <name type="synonym">South American air plant</name>
    <dbReference type="NCBI Taxonomy" id="63787"/>
    <lineage>
        <taxon>Eukaryota</taxon>
        <taxon>Viridiplantae</taxon>
        <taxon>Streptophyta</taxon>
        <taxon>Embryophyta</taxon>
        <taxon>Tracheophyta</taxon>
        <taxon>Spermatophyta</taxon>
        <taxon>Magnoliopsida</taxon>
        <taxon>eudicotyledons</taxon>
        <taxon>Gunneridae</taxon>
        <taxon>Pentapetalae</taxon>
        <taxon>Saxifragales</taxon>
        <taxon>Crassulaceae</taxon>
        <taxon>Kalanchoe</taxon>
    </lineage>
</organism>
<dbReference type="EnsemblPlants" id="Kaladp0061s0139.1.v1.1">
    <property type="protein sequence ID" value="Kaladp0061s0139.1.v1.1"/>
    <property type="gene ID" value="Kaladp0061s0139.v1.1"/>
</dbReference>
<proteinExistence type="predicted"/>
<protein>
    <submittedName>
        <fullName evidence="1">Uncharacterized protein</fullName>
    </submittedName>
</protein>